<dbReference type="SMART" id="SM00198">
    <property type="entry name" value="SCP"/>
    <property type="match status" value="1"/>
</dbReference>
<dbReference type="InterPro" id="IPR014044">
    <property type="entry name" value="CAP_dom"/>
</dbReference>
<dbReference type="CDD" id="cd05380">
    <property type="entry name" value="CAP_euk"/>
    <property type="match status" value="1"/>
</dbReference>
<feature type="domain" description="SCP" evidence="3">
    <location>
        <begin position="162"/>
        <end position="315"/>
    </location>
</feature>
<comment type="caution">
    <text evidence="4">The sequence shown here is derived from an EMBL/GenBank/DDBJ whole genome shotgun (WGS) entry which is preliminary data.</text>
</comment>
<protein>
    <submittedName>
        <fullName evidence="4">CAP domain-containing protein</fullName>
    </submittedName>
</protein>
<dbReference type="Pfam" id="PF00188">
    <property type="entry name" value="CAP"/>
    <property type="match status" value="1"/>
</dbReference>
<feature type="signal peptide" evidence="2">
    <location>
        <begin position="1"/>
        <end position="17"/>
    </location>
</feature>
<proteinExistence type="predicted"/>
<dbReference type="Proteomes" id="UP000481861">
    <property type="component" value="Unassembled WGS sequence"/>
</dbReference>
<reference evidence="4 5" key="1">
    <citation type="submission" date="2020-01" db="EMBL/GenBank/DDBJ databases">
        <authorList>
            <consortium name="DOE Joint Genome Institute"/>
            <person name="Haridas S."/>
            <person name="Albert R."/>
            <person name="Binder M."/>
            <person name="Bloem J."/>
            <person name="Labutti K."/>
            <person name="Salamov A."/>
            <person name="Andreopoulos B."/>
            <person name="Baker S.E."/>
            <person name="Barry K."/>
            <person name="Bills G."/>
            <person name="Bluhm B.H."/>
            <person name="Cannon C."/>
            <person name="Castanera R."/>
            <person name="Culley D.E."/>
            <person name="Daum C."/>
            <person name="Ezra D."/>
            <person name="Gonzalez J.B."/>
            <person name="Henrissat B."/>
            <person name="Kuo A."/>
            <person name="Liang C."/>
            <person name="Lipzen A."/>
            <person name="Lutzoni F."/>
            <person name="Magnuson J."/>
            <person name="Mondo S."/>
            <person name="Nolan M."/>
            <person name="Ohm R."/>
            <person name="Pangilinan J."/>
            <person name="Park H.-J.H."/>
            <person name="Ramirez L."/>
            <person name="Alfaro M."/>
            <person name="Sun H."/>
            <person name="Tritt A."/>
            <person name="Yoshinaga Y."/>
            <person name="Zwiers L.-H.L."/>
            <person name="Turgeon B.G."/>
            <person name="Goodwin S.B."/>
            <person name="Spatafora J.W."/>
            <person name="Crous P.W."/>
            <person name="Grigoriev I.V."/>
        </authorList>
    </citation>
    <scope>NUCLEOTIDE SEQUENCE [LARGE SCALE GENOMIC DNA]</scope>
    <source>
        <strain evidence="4 5">CBS 611.86</strain>
    </source>
</reference>
<dbReference type="SUPFAM" id="SSF55797">
    <property type="entry name" value="PR-1-like"/>
    <property type="match status" value="1"/>
</dbReference>
<organism evidence="4 5">
    <name type="scientific">Massariosphaeria phaeospora</name>
    <dbReference type="NCBI Taxonomy" id="100035"/>
    <lineage>
        <taxon>Eukaryota</taxon>
        <taxon>Fungi</taxon>
        <taxon>Dikarya</taxon>
        <taxon>Ascomycota</taxon>
        <taxon>Pezizomycotina</taxon>
        <taxon>Dothideomycetes</taxon>
        <taxon>Pleosporomycetidae</taxon>
        <taxon>Pleosporales</taxon>
        <taxon>Pleosporales incertae sedis</taxon>
        <taxon>Massariosphaeria</taxon>
    </lineage>
</organism>
<feature type="compositionally biased region" description="Basic residues" evidence="1">
    <location>
        <begin position="55"/>
        <end position="66"/>
    </location>
</feature>
<evidence type="ECO:0000256" key="1">
    <source>
        <dbReference type="SAM" id="MobiDB-lite"/>
    </source>
</evidence>
<name>A0A7C8I1K4_9PLEO</name>
<evidence type="ECO:0000313" key="4">
    <source>
        <dbReference type="EMBL" id="KAF2865572.1"/>
    </source>
</evidence>
<dbReference type="EMBL" id="JAADJZ010000032">
    <property type="protein sequence ID" value="KAF2865572.1"/>
    <property type="molecule type" value="Genomic_DNA"/>
</dbReference>
<feature type="chain" id="PRO_5028802650" evidence="2">
    <location>
        <begin position="18"/>
        <end position="335"/>
    </location>
</feature>
<dbReference type="Gene3D" id="3.40.33.10">
    <property type="entry name" value="CAP"/>
    <property type="match status" value="1"/>
</dbReference>
<dbReference type="PANTHER" id="PTHR10334">
    <property type="entry name" value="CYSTEINE-RICH SECRETORY PROTEIN-RELATED"/>
    <property type="match status" value="1"/>
</dbReference>
<evidence type="ECO:0000259" key="3">
    <source>
        <dbReference type="SMART" id="SM00198"/>
    </source>
</evidence>
<feature type="region of interest" description="Disordered" evidence="1">
    <location>
        <begin position="50"/>
        <end position="150"/>
    </location>
</feature>
<feature type="compositionally biased region" description="Pro residues" evidence="1">
    <location>
        <begin position="120"/>
        <end position="142"/>
    </location>
</feature>
<evidence type="ECO:0000256" key="2">
    <source>
        <dbReference type="SAM" id="SignalP"/>
    </source>
</evidence>
<feature type="compositionally biased region" description="Low complexity" evidence="1">
    <location>
        <begin position="68"/>
        <end position="85"/>
    </location>
</feature>
<dbReference type="PRINTS" id="PR00837">
    <property type="entry name" value="V5TPXLIKE"/>
</dbReference>
<evidence type="ECO:0000313" key="5">
    <source>
        <dbReference type="Proteomes" id="UP000481861"/>
    </source>
</evidence>
<gene>
    <name evidence="4" type="ORF">BDV95DRAFT_250285</name>
</gene>
<dbReference type="InterPro" id="IPR001283">
    <property type="entry name" value="CRISP-related"/>
</dbReference>
<dbReference type="AlphaFoldDB" id="A0A7C8I1K4"/>
<keyword evidence="2" id="KW-0732">Signal</keyword>
<accession>A0A7C8I1K4</accession>
<dbReference type="OrthoDB" id="337038at2759"/>
<keyword evidence="5" id="KW-1185">Reference proteome</keyword>
<sequence>MRSSMLLTSALAIGTLAGPVDRRWIATKVELTIKTVTVYVTAGYETAHAVATSSPHRKQPINRHSKLSSSSSSYAAPSVAPPMASEKAAEPAPQPKTSDAYVPPPPPPSPSVETSTATPEPAPTPTPEYTPAPAPEPQPSAPPASGEHKSGEIQATFSAGPDYQAAIIYHHNAARANHGAGPLVWDDKCVEWAQKTADTCIFDHPKAVKDGGPGNGDQGQNLATNSGDSFNVTSAITEGWYKGEMAAMAPYWGLENIPEEAFKGIGHLTQVLWKSTTKVGCVSINCGTKMKVGGKVSDMNKFTVCNYAAAGNAGGEYAKQVSKPISTTNLGSWSD</sequence>
<dbReference type="InterPro" id="IPR035940">
    <property type="entry name" value="CAP_sf"/>
</dbReference>